<dbReference type="RefSeq" id="WP_254161459.1">
    <property type="nucleotide sequence ID" value="NZ_JAHESF010000004.1"/>
</dbReference>
<dbReference type="InterPro" id="IPR036265">
    <property type="entry name" value="HIT-like_sf"/>
</dbReference>
<comment type="similarity">
    <text evidence="3 15">Belongs to the galactose-1-phosphate uridylyltransferase type 1 family.</text>
</comment>
<reference evidence="18 19" key="1">
    <citation type="submission" date="2021-05" db="EMBL/GenBank/DDBJ databases">
        <title>A Polyphasic approach of four new species of the genus Ohtaekwangia: Ohtaekwangia histidinii sp. nov., Ohtaekwangia cretensis sp. nov., Ohtaekwangia indiensis sp. nov., Ohtaekwangia reichenbachii sp. nov. from diverse environment.</title>
        <authorList>
            <person name="Octaviana S."/>
        </authorList>
    </citation>
    <scope>NUCLEOTIDE SEQUENCE [LARGE SCALE GENOMIC DNA]</scope>
    <source>
        <strain evidence="18 19">PWU4</strain>
    </source>
</reference>
<evidence type="ECO:0000256" key="2">
    <source>
        <dbReference type="ARBA" id="ARBA00004947"/>
    </source>
</evidence>
<dbReference type="InterPro" id="IPR005850">
    <property type="entry name" value="GalP_Utransf_C"/>
</dbReference>
<dbReference type="AlphaFoldDB" id="A0AAP2DJ06"/>
<dbReference type="Proteomes" id="UP001319200">
    <property type="component" value="Unassembled WGS sequence"/>
</dbReference>
<evidence type="ECO:0000256" key="3">
    <source>
        <dbReference type="ARBA" id="ARBA00010951"/>
    </source>
</evidence>
<feature type="domain" description="Galactose-1-phosphate uridyl transferase C-terminal" evidence="17">
    <location>
        <begin position="186"/>
        <end position="340"/>
    </location>
</feature>
<keyword evidence="10 15" id="KW-0299">Galactose metabolism</keyword>
<gene>
    <name evidence="18" type="primary">galT</name>
    <name evidence="18" type="ORF">KK083_05315</name>
</gene>
<feature type="binding site" evidence="14">
    <location>
        <position position="53"/>
    </location>
    <ligand>
        <name>Zn(2+)</name>
        <dbReference type="ChEBI" id="CHEBI:29105"/>
    </ligand>
</feature>
<evidence type="ECO:0000256" key="12">
    <source>
        <dbReference type="NCBIfam" id="TIGR00209"/>
    </source>
</evidence>
<dbReference type="GO" id="GO:0005737">
    <property type="term" value="C:cytoplasm"/>
    <property type="evidence" value="ECO:0007669"/>
    <property type="project" value="TreeGrafter"/>
</dbReference>
<evidence type="ECO:0000256" key="8">
    <source>
        <dbReference type="ARBA" id="ARBA00022723"/>
    </source>
</evidence>
<protein>
    <recommendedName>
        <fullName evidence="5 12">Galactose-1-phosphate uridylyltransferase</fullName>
        <ecNumber evidence="4 12">2.7.7.12</ecNumber>
    </recommendedName>
</protein>
<dbReference type="EMBL" id="JAHESF010000004">
    <property type="protein sequence ID" value="MBT1696283.1"/>
    <property type="molecule type" value="Genomic_DNA"/>
</dbReference>
<evidence type="ECO:0000256" key="13">
    <source>
        <dbReference type="PIRSR" id="PIRSR000808-1"/>
    </source>
</evidence>
<dbReference type="PIRSF" id="PIRSF000808">
    <property type="entry name" value="GalT"/>
    <property type="match status" value="1"/>
</dbReference>
<feature type="binding site" evidence="14">
    <location>
        <position position="50"/>
    </location>
    <ligand>
        <name>Zn(2+)</name>
        <dbReference type="ChEBI" id="CHEBI:29105"/>
    </ligand>
</feature>
<dbReference type="GO" id="GO:0033499">
    <property type="term" value="P:galactose catabolic process via UDP-galactose, Leloir pathway"/>
    <property type="evidence" value="ECO:0007669"/>
    <property type="project" value="TreeGrafter"/>
</dbReference>
<dbReference type="GO" id="GO:0008108">
    <property type="term" value="F:UDP-glucose:hexose-1-phosphate uridylyltransferase activity"/>
    <property type="evidence" value="ECO:0007669"/>
    <property type="project" value="UniProtKB-UniRule"/>
</dbReference>
<feature type="binding site" evidence="14">
    <location>
        <position position="113"/>
    </location>
    <ligand>
        <name>Zn(2+)</name>
        <dbReference type="ChEBI" id="CHEBI:29105"/>
    </ligand>
</feature>
<keyword evidence="8 14" id="KW-0479">Metal-binding</keyword>
<evidence type="ECO:0000256" key="7">
    <source>
        <dbReference type="ARBA" id="ARBA00022695"/>
    </source>
</evidence>
<keyword evidence="7 15" id="KW-0548">Nucleotidyltransferase</keyword>
<comment type="cofactor">
    <cofactor evidence="14">
        <name>Zn(2+)</name>
        <dbReference type="ChEBI" id="CHEBI:29105"/>
    </cofactor>
    <text evidence="14">Binds 1 zinc ion per subunit.</text>
</comment>
<dbReference type="SUPFAM" id="SSF54197">
    <property type="entry name" value="HIT-like"/>
    <property type="match status" value="2"/>
</dbReference>
<comment type="catalytic activity">
    <reaction evidence="1 15">
        <text>alpha-D-galactose 1-phosphate + UDP-alpha-D-glucose = alpha-D-glucose 1-phosphate + UDP-alpha-D-galactose</text>
        <dbReference type="Rhea" id="RHEA:13989"/>
        <dbReference type="ChEBI" id="CHEBI:58336"/>
        <dbReference type="ChEBI" id="CHEBI:58601"/>
        <dbReference type="ChEBI" id="CHEBI:58885"/>
        <dbReference type="ChEBI" id="CHEBI:66914"/>
        <dbReference type="EC" id="2.7.7.12"/>
    </reaction>
</comment>
<evidence type="ECO:0000313" key="19">
    <source>
        <dbReference type="Proteomes" id="UP001319200"/>
    </source>
</evidence>
<sequence length="347" mass="39798">MSNSFENKWEKRWHPLREEWVVYSAHRNSRPWQGADLIKPATGPSYDPTCYLCPGNKRIHGHSNPAYKSVFIFDNDHPVVGMNAPEVTQPADTLYKRAKATGRAKVICYDPRHNVTLSQMSLEKVTEVFEAFQRETTALKNDPAIRSVLIFENKGEAVGVSNPHPHCQIYATDFPLKLVEQQIRVANTYYQETGKNIFAQIIENEKRDDVRIIAENKNAIAFIPFFARYAYEVMIFPKAPHQSLITLNKEEIKDLTAVFHEVVRRLDMNFNISFPYVMSVMQAPIDEGDYPQFRMHLWLQPPYRQPGLIKYLAGPEIGAGNFMADTMPEEKAAELRKVDLSTYQAAS</sequence>
<evidence type="ECO:0000259" key="16">
    <source>
        <dbReference type="Pfam" id="PF01087"/>
    </source>
</evidence>
<dbReference type="InterPro" id="IPR005849">
    <property type="entry name" value="GalP_Utransf_N"/>
</dbReference>
<evidence type="ECO:0000256" key="10">
    <source>
        <dbReference type="ARBA" id="ARBA00023144"/>
    </source>
</evidence>
<dbReference type="PANTHER" id="PTHR11943:SF1">
    <property type="entry name" value="GALACTOSE-1-PHOSPHATE URIDYLYLTRANSFERASE"/>
    <property type="match status" value="1"/>
</dbReference>
<evidence type="ECO:0000313" key="18">
    <source>
        <dbReference type="EMBL" id="MBT1696283.1"/>
    </source>
</evidence>
<evidence type="ECO:0000259" key="17">
    <source>
        <dbReference type="Pfam" id="PF02744"/>
    </source>
</evidence>
<keyword evidence="11 15" id="KW-0119">Carbohydrate metabolism</keyword>
<evidence type="ECO:0000256" key="15">
    <source>
        <dbReference type="RuleBase" id="RU000506"/>
    </source>
</evidence>
<evidence type="ECO:0000256" key="5">
    <source>
        <dbReference type="ARBA" id="ARBA00016340"/>
    </source>
</evidence>
<dbReference type="PROSITE" id="PS00117">
    <property type="entry name" value="GAL_P_UDP_TRANSF_I"/>
    <property type="match status" value="1"/>
</dbReference>
<keyword evidence="9 14" id="KW-0862">Zinc</keyword>
<comment type="pathway">
    <text evidence="2 15">Carbohydrate metabolism; galactose metabolism.</text>
</comment>
<comment type="caution">
    <text evidence="18">The sequence shown here is derived from an EMBL/GenBank/DDBJ whole genome shotgun (WGS) entry which is preliminary data.</text>
</comment>
<keyword evidence="6 15" id="KW-0808">Transferase</keyword>
<feature type="active site" description="Tele-UMP-histidine intermediate" evidence="13">
    <location>
        <position position="166"/>
    </location>
</feature>
<dbReference type="PANTHER" id="PTHR11943">
    <property type="entry name" value="GALACTOSE-1-PHOSPHATE URIDYLYLTRANSFERASE"/>
    <property type="match status" value="1"/>
</dbReference>
<accession>A0AAP2DJ06</accession>
<evidence type="ECO:0000256" key="11">
    <source>
        <dbReference type="ARBA" id="ARBA00023277"/>
    </source>
</evidence>
<dbReference type="InterPro" id="IPR019779">
    <property type="entry name" value="GalP_UDPtransf1_His-AS"/>
</dbReference>
<dbReference type="Pfam" id="PF02744">
    <property type="entry name" value="GalP_UDP_tr_C"/>
    <property type="match status" value="1"/>
</dbReference>
<evidence type="ECO:0000256" key="1">
    <source>
        <dbReference type="ARBA" id="ARBA00001107"/>
    </source>
</evidence>
<dbReference type="NCBIfam" id="TIGR00209">
    <property type="entry name" value="galT_1"/>
    <property type="match status" value="1"/>
</dbReference>
<evidence type="ECO:0000256" key="9">
    <source>
        <dbReference type="ARBA" id="ARBA00022833"/>
    </source>
</evidence>
<feature type="domain" description="Galactose-1-phosphate uridyl transferase N-terminal" evidence="16">
    <location>
        <begin position="10"/>
        <end position="174"/>
    </location>
</feature>
<dbReference type="EC" id="2.7.7.12" evidence="4 12"/>
<evidence type="ECO:0000256" key="4">
    <source>
        <dbReference type="ARBA" id="ARBA00012384"/>
    </source>
</evidence>
<keyword evidence="19" id="KW-1185">Reference proteome</keyword>
<dbReference type="GO" id="GO:0008270">
    <property type="term" value="F:zinc ion binding"/>
    <property type="evidence" value="ECO:0007669"/>
    <property type="project" value="InterPro"/>
</dbReference>
<evidence type="ECO:0000256" key="14">
    <source>
        <dbReference type="PIRSR" id="PIRSR000808-3"/>
    </source>
</evidence>
<proteinExistence type="inferred from homology"/>
<dbReference type="Pfam" id="PF01087">
    <property type="entry name" value="GalP_UDP_transf"/>
    <property type="match status" value="1"/>
</dbReference>
<name>A0AAP2DJ06_9BACT</name>
<evidence type="ECO:0000256" key="6">
    <source>
        <dbReference type="ARBA" id="ARBA00022679"/>
    </source>
</evidence>
<dbReference type="Gene3D" id="3.30.428.10">
    <property type="entry name" value="HIT-like"/>
    <property type="match status" value="2"/>
</dbReference>
<dbReference type="InterPro" id="IPR001937">
    <property type="entry name" value="GalP_UDPtransf1"/>
</dbReference>
<feature type="binding site" evidence="14">
    <location>
        <position position="164"/>
    </location>
    <ligand>
        <name>Zn(2+)</name>
        <dbReference type="ChEBI" id="CHEBI:29105"/>
    </ligand>
</feature>
<organism evidence="18 19">
    <name type="scientific">Chryseosolibacter histidini</name>
    <dbReference type="NCBI Taxonomy" id="2782349"/>
    <lineage>
        <taxon>Bacteria</taxon>
        <taxon>Pseudomonadati</taxon>
        <taxon>Bacteroidota</taxon>
        <taxon>Cytophagia</taxon>
        <taxon>Cytophagales</taxon>
        <taxon>Chryseotaleaceae</taxon>
        <taxon>Chryseosolibacter</taxon>
    </lineage>
</organism>